<evidence type="ECO:0000259" key="6">
    <source>
        <dbReference type="Pfam" id="PF01648"/>
    </source>
</evidence>
<dbReference type="Pfam" id="PF01648">
    <property type="entry name" value="ACPS"/>
    <property type="match status" value="1"/>
</dbReference>
<dbReference type="InterPro" id="IPR037143">
    <property type="entry name" value="4-PPantetheinyl_Trfase_dom_sf"/>
</dbReference>
<gene>
    <name evidence="8" type="ORF">KL86SPO_50666</name>
</gene>
<dbReference type="RefSeq" id="WP_288185453.1">
    <property type="nucleotide sequence ID" value="NZ_LT608335.1"/>
</dbReference>
<dbReference type="GO" id="GO:0005829">
    <property type="term" value="C:cytosol"/>
    <property type="evidence" value="ECO:0007669"/>
    <property type="project" value="TreeGrafter"/>
</dbReference>
<comment type="similarity">
    <text evidence="2">Belongs to the P-Pant transferase superfamily. Gsp/Sfp/HetI/AcpT family.</text>
</comment>
<name>A0A212LZ68_9FIRM</name>
<dbReference type="SUPFAM" id="SSF56214">
    <property type="entry name" value="4'-phosphopantetheinyl transferase"/>
    <property type="match status" value="2"/>
</dbReference>
<evidence type="ECO:0000256" key="1">
    <source>
        <dbReference type="ARBA" id="ARBA00001946"/>
    </source>
</evidence>
<keyword evidence="5" id="KW-0460">Magnesium</keyword>
<evidence type="ECO:0000313" key="8">
    <source>
        <dbReference type="EMBL" id="SCM82894.1"/>
    </source>
</evidence>
<dbReference type="NCBIfam" id="TIGR00556">
    <property type="entry name" value="pantethn_trn"/>
    <property type="match status" value="1"/>
</dbReference>
<dbReference type="EC" id="2.7.8.-" evidence="8"/>
<dbReference type="PANTHER" id="PTHR12215">
    <property type="entry name" value="PHOSPHOPANTETHEINE TRANSFERASE"/>
    <property type="match status" value="1"/>
</dbReference>
<evidence type="ECO:0000256" key="4">
    <source>
        <dbReference type="ARBA" id="ARBA00022723"/>
    </source>
</evidence>
<evidence type="ECO:0000259" key="7">
    <source>
        <dbReference type="Pfam" id="PF22624"/>
    </source>
</evidence>
<dbReference type="GO" id="GO:0000287">
    <property type="term" value="F:magnesium ion binding"/>
    <property type="evidence" value="ECO:0007669"/>
    <property type="project" value="InterPro"/>
</dbReference>
<proteinExistence type="inferred from homology"/>
<keyword evidence="4" id="KW-0479">Metal-binding</keyword>
<dbReference type="AlphaFoldDB" id="A0A212LZ68"/>
<feature type="domain" description="4'-phosphopantetheinyl transferase" evidence="6">
    <location>
        <begin position="101"/>
        <end position="204"/>
    </location>
</feature>
<keyword evidence="3 8" id="KW-0808">Transferase</keyword>
<evidence type="ECO:0000256" key="3">
    <source>
        <dbReference type="ARBA" id="ARBA00022679"/>
    </source>
</evidence>
<dbReference type="Gene3D" id="3.90.470.20">
    <property type="entry name" value="4'-phosphopantetheinyl transferase domain"/>
    <property type="match status" value="2"/>
</dbReference>
<protein>
    <submittedName>
        <fullName evidence="8">Putative 4'-phosphopantetheinyl transferase sfp</fullName>
        <ecNumber evidence="8">2.7.8.-</ecNumber>
    </submittedName>
</protein>
<dbReference type="GO" id="GO:0006633">
    <property type="term" value="P:fatty acid biosynthetic process"/>
    <property type="evidence" value="ECO:0007669"/>
    <property type="project" value="InterPro"/>
</dbReference>
<dbReference type="GO" id="GO:0019878">
    <property type="term" value="P:lysine biosynthetic process via aminoadipic acid"/>
    <property type="evidence" value="ECO:0007669"/>
    <property type="project" value="TreeGrafter"/>
</dbReference>
<feature type="domain" description="4'-phosphopantetheinyl transferase N-terminal" evidence="7">
    <location>
        <begin position="15"/>
        <end position="96"/>
    </location>
</feature>
<evidence type="ECO:0000256" key="5">
    <source>
        <dbReference type="ARBA" id="ARBA00022842"/>
    </source>
</evidence>
<comment type="cofactor">
    <cofactor evidence="1">
        <name>Mg(2+)</name>
        <dbReference type="ChEBI" id="CHEBI:18420"/>
    </cofactor>
</comment>
<dbReference type="PANTHER" id="PTHR12215:SF10">
    <property type="entry name" value="L-AMINOADIPATE-SEMIALDEHYDE DEHYDROGENASE-PHOSPHOPANTETHEINYL TRANSFERASE"/>
    <property type="match status" value="1"/>
</dbReference>
<organism evidence="8">
    <name type="scientific">uncultured Sporomusa sp</name>
    <dbReference type="NCBI Taxonomy" id="307249"/>
    <lineage>
        <taxon>Bacteria</taxon>
        <taxon>Bacillati</taxon>
        <taxon>Bacillota</taxon>
        <taxon>Negativicutes</taxon>
        <taxon>Selenomonadales</taxon>
        <taxon>Sporomusaceae</taxon>
        <taxon>Sporomusa</taxon>
        <taxon>environmental samples</taxon>
    </lineage>
</organism>
<reference evidence="8" key="1">
    <citation type="submission" date="2016-08" db="EMBL/GenBank/DDBJ databases">
        <authorList>
            <person name="Seilhamer J.J."/>
        </authorList>
    </citation>
    <scope>NUCLEOTIDE SEQUENCE</scope>
    <source>
        <strain evidence="8">86</strain>
    </source>
</reference>
<dbReference type="EMBL" id="FMJE01000005">
    <property type="protein sequence ID" value="SCM82894.1"/>
    <property type="molecule type" value="Genomic_DNA"/>
</dbReference>
<dbReference type="InterPro" id="IPR008278">
    <property type="entry name" value="4-PPantetheinyl_Trfase_dom"/>
</dbReference>
<dbReference type="Pfam" id="PF22624">
    <property type="entry name" value="AASDHPPT_N"/>
    <property type="match status" value="1"/>
</dbReference>
<dbReference type="InterPro" id="IPR055066">
    <property type="entry name" value="AASDHPPT_N"/>
</dbReference>
<evidence type="ECO:0000256" key="2">
    <source>
        <dbReference type="ARBA" id="ARBA00010990"/>
    </source>
</evidence>
<sequence>MKVLALKLDLKADDYRPFLPLLCRERANRIGDLRQPADRLRSVCGELLVRKTIADLLHIENQEIHFSTNQYGKPYLSFAPDFHFNISHSGCWVVGAFANVPVGIDVEQVQRTLDLAVAAMVLSPEEFVHYQQLEHEAAVDYFFRIWTLKESFVKAVGKGLSIEPSSLTIRKAGDALLECLADGRRSSGRFREYELEPNYRTAVCALGETVLPHAPECVTITYFEQLLV</sequence>
<accession>A0A212LZ68</accession>
<dbReference type="GO" id="GO:0008897">
    <property type="term" value="F:holo-[acyl-carrier-protein] synthase activity"/>
    <property type="evidence" value="ECO:0007669"/>
    <property type="project" value="InterPro"/>
</dbReference>
<dbReference type="InterPro" id="IPR050559">
    <property type="entry name" value="P-Pant_transferase_sf"/>
</dbReference>
<dbReference type="InterPro" id="IPR004568">
    <property type="entry name" value="Ppantetheine-prot_Trfase_dom"/>
</dbReference>